<keyword evidence="7" id="KW-0472">Membrane</keyword>
<sequence>FSFAGLIWVSFIRQGLLLTKLNTFLLSQLGLIAALFLPFPFLIGGLMVTKIKSSLGQSHVFIGSLIVITALTGIFHNGELGTKLWLNSSVFLSEPGSMLFLIAGLGVGLVIMFNIPFEDILNFFVKISQKIPTKSVLTHTEKVSPALKISGISPDQPRQLEIKNTGLLNKPVSSKPPASAETKNPAQLPLSPPLAATNSPWHYPPVSLLSDNISGKADRGNVNQNAGIIEKTLDAFGITAKVVEVNGGPAVTQYALEVAIGTKLSKINALSNDLALALAAPTGQIRIEAPIPGRSLVGIELPNKAPEFVSLRKIVDEDRLKHHKSKLAVALGLDVSGQPVVADIGKMPHILIAGQTGSGKSVCINAFLASLLFRCSPQELNLIMVDPKRVELTGYNGIPHLLCPVIVEPEKVLSALKWSMAEMDRRYKLFAEVGVRNLEGYNELSGFQAMPYIVLFIDELADIMLFAPVEVEDAITRIAQMARATGIHLVIATQRPSVDIITGLIKANIPTRVAFAVSSMIDSRVIIDQPGAEKLLGRGDMLYVPPEAAKPTRIQGAFISDKEIKQLIEFLKKQGVAPHYTDEITSMPIGNGRRGTKGAAFISPSGEERDSMFEDALRLIIQNDNASASFLQRKLSVGYARAARILDELQQSGFIGPADGAKPREILIHELPESSTNQTS</sequence>
<evidence type="ECO:0000259" key="8">
    <source>
        <dbReference type="PROSITE" id="PS50901"/>
    </source>
</evidence>
<feature type="transmembrane region" description="Helical" evidence="7">
    <location>
        <begin position="60"/>
        <end position="78"/>
    </location>
</feature>
<dbReference type="SMART" id="SM00843">
    <property type="entry name" value="Ftsk_gamma"/>
    <property type="match status" value="1"/>
</dbReference>
<dbReference type="InterPro" id="IPR002543">
    <property type="entry name" value="FtsK_dom"/>
</dbReference>
<dbReference type="EMBL" id="MEXR01000009">
    <property type="protein sequence ID" value="OGD10229.1"/>
    <property type="molecule type" value="Genomic_DNA"/>
</dbReference>
<dbReference type="GO" id="GO:0003677">
    <property type="term" value="F:DNA binding"/>
    <property type="evidence" value="ECO:0007669"/>
    <property type="project" value="UniProtKB-KW"/>
</dbReference>
<dbReference type="InterPro" id="IPR003593">
    <property type="entry name" value="AAA+_ATPase"/>
</dbReference>
<dbReference type="PANTHER" id="PTHR22683">
    <property type="entry name" value="SPORULATION PROTEIN RELATED"/>
    <property type="match status" value="1"/>
</dbReference>
<dbReference type="InterPro" id="IPR027417">
    <property type="entry name" value="P-loop_NTPase"/>
</dbReference>
<dbReference type="SUPFAM" id="SSF52540">
    <property type="entry name" value="P-loop containing nucleoside triphosphate hydrolases"/>
    <property type="match status" value="1"/>
</dbReference>
<feature type="non-terminal residue" evidence="9">
    <location>
        <position position="1"/>
    </location>
</feature>
<dbReference type="AlphaFoldDB" id="A0A1F4ZUX9"/>
<feature type="transmembrane region" description="Helical" evidence="7">
    <location>
        <begin position="25"/>
        <end position="48"/>
    </location>
</feature>
<keyword evidence="3 5" id="KW-0067">ATP-binding</keyword>
<dbReference type="InterPro" id="IPR036388">
    <property type="entry name" value="WH-like_DNA-bd_sf"/>
</dbReference>
<dbReference type="Pfam" id="PF01580">
    <property type="entry name" value="FtsK_SpoIIIE"/>
    <property type="match status" value="1"/>
</dbReference>
<evidence type="ECO:0000313" key="9">
    <source>
        <dbReference type="EMBL" id="OGD10229.1"/>
    </source>
</evidence>
<dbReference type="Gene3D" id="1.10.10.10">
    <property type="entry name" value="Winged helix-like DNA-binding domain superfamily/Winged helix DNA-binding domain"/>
    <property type="match status" value="1"/>
</dbReference>
<dbReference type="InterPro" id="IPR018541">
    <property type="entry name" value="Ftsk_gamma"/>
</dbReference>
<protein>
    <recommendedName>
        <fullName evidence="8">FtsK domain-containing protein</fullName>
    </recommendedName>
</protein>
<evidence type="ECO:0000256" key="4">
    <source>
        <dbReference type="ARBA" id="ARBA00023125"/>
    </source>
</evidence>
<feature type="region of interest" description="Disordered" evidence="6">
    <location>
        <begin position="169"/>
        <end position="191"/>
    </location>
</feature>
<evidence type="ECO:0000256" key="7">
    <source>
        <dbReference type="SAM" id="Phobius"/>
    </source>
</evidence>
<dbReference type="Proteomes" id="UP000176424">
    <property type="component" value="Unassembled WGS sequence"/>
</dbReference>
<comment type="similarity">
    <text evidence="1">Belongs to the FtsK/SpoIIIE/SftA family.</text>
</comment>
<dbReference type="Gene3D" id="3.40.50.300">
    <property type="entry name" value="P-loop containing nucleotide triphosphate hydrolases"/>
    <property type="match status" value="1"/>
</dbReference>
<keyword evidence="2 5" id="KW-0547">Nucleotide-binding</keyword>
<evidence type="ECO:0000313" key="10">
    <source>
        <dbReference type="Proteomes" id="UP000176424"/>
    </source>
</evidence>
<dbReference type="InterPro" id="IPR041027">
    <property type="entry name" value="FtsK_alpha"/>
</dbReference>
<feature type="binding site" evidence="5">
    <location>
        <begin position="354"/>
        <end position="361"/>
    </location>
    <ligand>
        <name>ATP</name>
        <dbReference type="ChEBI" id="CHEBI:30616"/>
    </ligand>
</feature>
<name>A0A1F4ZUX9_9BACT</name>
<dbReference type="Pfam" id="PF17854">
    <property type="entry name" value="FtsK_alpha"/>
    <property type="match status" value="1"/>
</dbReference>
<dbReference type="Pfam" id="PF09397">
    <property type="entry name" value="FtsK_gamma"/>
    <property type="match status" value="1"/>
</dbReference>
<dbReference type="STRING" id="1797263.A2397_02545"/>
<evidence type="ECO:0000256" key="2">
    <source>
        <dbReference type="ARBA" id="ARBA00022741"/>
    </source>
</evidence>
<dbReference type="PANTHER" id="PTHR22683:SF41">
    <property type="entry name" value="DNA TRANSLOCASE FTSK"/>
    <property type="match status" value="1"/>
</dbReference>
<dbReference type="Gene3D" id="3.30.980.40">
    <property type="match status" value="1"/>
</dbReference>
<comment type="caution">
    <text evidence="9">The sequence shown here is derived from an EMBL/GenBank/DDBJ whole genome shotgun (WGS) entry which is preliminary data.</text>
</comment>
<feature type="transmembrane region" description="Helical" evidence="7">
    <location>
        <begin position="98"/>
        <end position="117"/>
    </location>
</feature>
<keyword evidence="7" id="KW-0812">Transmembrane</keyword>
<evidence type="ECO:0000256" key="6">
    <source>
        <dbReference type="SAM" id="MobiDB-lite"/>
    </source>
</evidence>
<evidence type="ECO:0000256" key="3">
    <source>
        <dbReference type="ARBA" id="ARBA00022840"/>
    </source>
</evidence>
<evidence type="ECO:0000256" key="5">
    <source>
        <dbReference type="PROSITE-ProRule" id="PRU00289"/>
    </source>
</evidence>
<dbReference type="SUPFAM" id="SSF46785">
    <property type="entry name" value="Winged helix' DNA-binding domain"/>
    <property type="match status" value="1"/>
</dbReference>
<dbReference type="InterPro" id="IPR050206">
    <property type="entry name" value="FtsK/SpoIIIE/SftA"/>
</dbReference>
<proteinExistence type="inferred from homology"/>
<dbReference type="InterPro" id="IPR036390">
    <property type="entry name" value="WH_DNA-bd_sf"/>
</dbReference>
<keyword evidence="4" id="KW-0238">DNA-binding</keyword>
<dbReference type="SMART" id="SM00382">
    <property type="entry name" value="AAA"/>
    <property type="match status" value="1"/>
</dbReference>
<reference evidence="9 10" key="1">
    <citation type="journal article" date="2016" name="Nat. Commun.">
        <title>Thousands of microbial genomes shed light on interconnected biogeochemical processes in an aquifer system.</title>
        <authorList>
            <person name="Anantharaman K."/>
            <person name="Brown C.T."/>
            <person name="Hug L.A."/>
            <person name="Sharon I."/>
            <person name="Castelle C.J."/>
            <person name="Probst A.J."/>
            <person name="Thomas B.C."/>
            <person name="Singh A."/>
            <person name="Wilkins M.J."/>
            <person name="Karaoz U."/>
            <person name="Brodie E.L."/>
            <person name="Williams K.H."/>
            <person name="Hubbard S.S."/>
            <person name="Banfield J.F."/>
        </authorList>
    </citation>
    <scope>NUCLEOTIDE SEQUENCE [LARGE SCALE GENOMIC DNA]</scope>
</reference>
<evidence type="ECO:0000256" key="1">
    <source>
        <dbReference type="ARBA" id="ARBA00006474"/>
    </source>
</evidence>
<dbReference type="PROSITE" id="PS50901">
    <property type="entry name" value="FTSK"/>
    <property type="match status" value="1"/>
</dbReference>
<keyword evidence="7" id="KW-1133">Transmembrane helix</keyword>
<dbReference type="GO" id="GO:0005524">
    <property type="term" value="F:ATP binding"/>
    <property type="evidence" value="ECO:0007669"/>
    <property type="project" value="UniProtKB-UniRule"/>
</dbReference>
<gene>
    <name evidence="9" type="ORF">A2397_02545</name>
</gene>
<organism evidence="9 10">
    <name type="scientific">Candidatus Amesbacteria bacterium RIFOXYB1_FULL_44_23</name>
    <dbReference type="NCBI Taxonomy" id="1797263"/>
    <lineage>
        <taxon>Bacteria</taxon>
        <taxon>Candidatus Amesiibacteriota</taxon>
    </lineage>
</organism>
<accession>A0A1F4ZUX9</accession>
<feature type="domain" description="FtsK" evidence="8">
    <location>
        <begin position="337"/>
        <end position="524"/>
    </location>
</feature>